<evidence type="ECO:0000313" key="4">
    <source>
        <dbReference type="Proteomes" id="UP000092508"/>
    </source>
</evidence>
<keyword evidence="2" id="KW-0812">Transmembrane</keyword>
<gene>
    <name evidence="3" type="ORF">A9308_07430</name>
</gene>
<protein>
    <submittedName>
        <fullName evidence="3">Uncharacterized protein</fullName>
    </submittedName>
</protein>
<evidence type="ECO:0000313" key="3">
    <source>
        <dbReference type="EMBL" id="OBX77058.1"/>
    </source>
</evidence>
<dbReference type="Proteomes" id="UP000092508">
    <property type="component" value="Unassembled WGS sequence"/>
</dbReference>
<evidence type="ECO:0000256" key="1">
    <source>
        <dbReference type="SAM" id="MobiDB-lite"/>
    </source>
</evidence>
<dbReference type="EMBL" id="LZMZ01000026">
    <property type="protein sequence ID" value="OBX77058.1"/>
    <property type="molecule type" value="Genomic_DNA"/>
</dbReference>
<feature type="transmembrane region" description="Helical" evidence="2">
    <location>
        <begin position="20"/>
        <end position="39"/>
    </location>
</feature>
<keyword evidence="2" id="KW-1133">Transmembrane helix</keyword>
<reference evidence="3 4" key="1">
    <citation type="submission" date="2016-06" db="EMBL/GenBank/DDBJ databases">
        <title>Draft genome of Moraxella atlantae CCUG 66109.</title>
        <authorList>
            <person name="Salva-Serra F."/>
            <person name="Engstrom-Jakobsson H."/>
            <person name="Thorell K."/>
            <person name="Gonzales-Siles L."/>
            <person name="Karlsson R."/>
            <person name="Boulund F."/>
            <person name="Engstrand L."/>
            <person name="Kristiansson E."/>
            <person name="Moore E."/>
        </authorList>
    </citation>
    <scope>NUCLEOTIDE SEQUENCE [LARGE SCALE GENOMIC DNA]</scope>
    <source>
        <strain evidence="3 4">CCUG 66109</strain>
    </source>
</reference>
<keyword evidence="2" id="KW-0472">Membrane</keyword>
<feature type="region of interest" description="Disordered" evidence="1">
    <location>
        <begin position="56"/>
        <end position="75"/>
    </location>
</feature>
<sequence>MIHQFLQRLEANRVLMKNKIILSIVTIIVVAIFAFIYWLKPEDNLNANIQNNSNNSSVKQTNQNINSPNSSSIQPVNQLSVAPISTANGQKEFQMPNTNWQDRELLINGKKIKYTFGTGNPPEVALNPSDYTGDGKWKNYVTPATEKYLKEFLSDKSLKNFIDRCDKKLGLAEDKSIPGFSIVNGNDWDINKLLLIDPKTGRKELDEEKTDAISQLLYTVSNKLSGNSAISSCMNDMEIQNFENLRKTFDKATESYINQPKDGFYDQSNPNNPGMEDIKRIRQQLGIKDNN</sequence>
<name>A0A1B8QBD3_9GAMM</name>
<proteinExistence type="predicted"/>
<dbReference type="AlphaFoldDB" id="A0A1B8QBD3"/>
<comment type="caution">
    <text evidence="3">The sequence shown here is derived from an EMBL/GenBank/DDBJ whole genome shotgun (WGS) entry which is preliminary data.</text>
</comment>
<evidence type="ECO:0000256" key="2">
    <source>
        <dbReference type="SAM" id="Phobius"/>
    </source>
</evidence>
<accession>A0A1B8QBD3</accession>
<organism evidence="3 4">
    <name type="scientific">Faucicola atlantae</name>
    <dbReference type="NCBI Taxonomy" id="34059"/>
    <lineage>
        <taxon>Bacteria</taxon>
        <taxon>Pseudomonadati</taxon>
        <taxon>Pseudomonadota</taxon>
        <taxon>Gammaproteobacteria</taxon>
        <taxon>Moraxellales</taxon>
        <taxon>Moraxellaceae</taxon>
        <taxon>Faucicola</taxon>
    </lineage>
</organism>